<evidence type="ECO:0000259" key="1">
    <source>
        <dbReference type="Pfam" id="PF20149"/>
    </source>
</evidence>
<organism evidence="2 3">
    <name type="scientific">Paxillus involutus ATCC 200175</name>
    <dbReference type="NCBI Taxonomy" id="664439"/>
    <lineage>
        <taxon>Eukaryota</taxon>
        <taxon>Fungi</taxon>
        <taxon>Dikarya</taxon>
        <taxon>Basidiomycota</taxon>
        <taxon>Agaricomycotina</taxon>
        <taxon>Agaricomycetes</taxon>
        <taxon>Agaricomycetidae</taxon>
        <taxon>Boletales</taxon>
        <taxon>Paxilineae</taxon>
        <taxon>Paxillaceae</taxon>
        <taxon>Paxillus</taxon>
    </lineage>
</organism>
<gene>
    <name evidence="2" type="ORF">PAXINDRAFT_11808</name>
</gene>
<dbReference type="Pfam" id="PF20149">
    <property type="entry name" value="DUF6532"/>
    <property type="match status" value="1"/>
</dbReference>
<accession>A0A0C9TY96</accession>
<name>A0A0C9TY96_PAXIN</name>
<protein>
    <recommendedName>
        <fullName evidence="1">DUF6532 domain-containing protein</fullName>
    </recommendedName>
</protein>
<reference evidence="3" key="2">
    <citation type="submission" date="2015-01" db="EMBL/GenBank/DDBJ databases">
        <title>Evolutionary Origins and Diversification of the Mycorrhizal Mutualists.</title>
        <authorList>
            <consortium name="DOE Joint Genome Institute"/>
            <consortium name="Mycorrhizal Genomics Consortium"/>
            <person name="Kohler A."/>
            <person name="Kuo A."/>
            <person name="Nagy L.G."/>
            <person name="Floudas D."/>
            <person name="Copeland A."/>
            <person name="Barry K.W."/>
            <person name="Cichocki N."/>
            <person name="Veneault-Fourrey C."/>
            <person name="LaButti K."/>
            <person name="Lindquist E.A."/>
            <person name="Lipzen A."/>
            <person name="Lundell T."/>
            <person name="Morin E."/>
            <person name="Murat C."/>
            <person name="Riley R."/>
            <person name="Ohm R."/>
            <person name="Sun H."/>
            <person name="Tunlid A."/>
            <person name="Henrissat B."/>
            <person name="Grigoriev I.V."/>
            <person name="Hibbett D.S."/>
            <person name="Martin F."/>
        </authorList>
    </citation>
    <scope>NUCLEOTIDE SEQUENCE [LARGE SCALE GENOMIC DNA]</scope>
    <source>
        <strain evidence="3">ATCC 200175</strain>
    </source>
</reference>
<proteinExistence type="predicted"/>
<keyword evidence="3" id="KW-1185">Reference proteome</keyword>
<dbReference type="InterPro" id="IPR045341">
    <property type="entry name" value="DUF6532"/>
</dbReference>
<evidence type="ECO:0000313" key="2">
    <source>
        <dbReference type="EMBL" id="KIJ15268.1"/>
    </source>
</evidence>
<dbReference type="Proteomes" id="UP000053647">
    <property type="component" value="Unassembled WGS sequence"/>
</dbReference>
<feature type="domain" description="DUF6532" evidence="1">
    <location>
        <begin position="3"/>
        <end position="193"/>
    </location>
</feature>
<dbReference type="OrthoDB" id="2711032at2759"/>
<evidence type="ECO:0000313" key="3">
    <source>
        <dbReference type="Proteomes" id="UP000053647"/>
    </source>
</evidence>
<dbReference type="AlphaFoldDB" id="A0A0C9TY96"/>
<dbReference type="HOGENOM" id="CLU_1261877_0_0_1"/>
<sequence length="219" mass="25076">MICRCYATIKWFPDRVTLVNTLGSEFMEQAIAEYEENGGVLQMSLYHNYHYEMKIWLYKDLSDFRSHIKKVACKALLEAFNIKPTEASSPDEVAAHVKACYNELWADSKFLHSENPDGTLENFRGQALTQTCVRAFYMGKTALAPACKEYFSKRLPSGAHVLGAVAEYESGIYQAKDLSFEDFTEMHEELTGLYEQLKATSEHEPILRNRCKQIAMLGW</sequence>
<reference evidence="2 3" key="1">
    <citation type="submission" date="2014-06" db="EMBL/GenBank/DDBJ databases">
        <authorList>
            <consortium name="DOE Joint Genome Institute"/>
            <person name="Kuo A."/>
            <person name="Kohler A."/>
            <person name="Nagy L.G."/>
            <person name="Floudas D."/>
            <person name="Copeland A."/>
            <person name="Barry K.W."/>
            <person name="Cichocki N."/>
            <person name="Veneault-Fourrey C."/>
            <person name="LaButti K."/>
            <person name="Lindquist E.A."/>
            <person name="Lipzen A."/>
            <person name="Lundell T."/>
            <person name="Morin E."/>
            <person name="Murat C."/>
            <person name="Sun H."/>
            <person name="Tunlid A."/>
            <person name="Henrissat B."/>
            <person name="Grigoriev I.V."/>
            <person name="Hibbett D.S."/>
            <person name="Martin F."/>
            <person name="Nordberg H.P."/>
            <person name="Cantor M.N."/>
            <person name="Hua S.X."/>
        </authorList>
    </citation>
    <scope>NUCLEOTIDE SEQUENCE [LARGE SCALE GENOMIC DNA]</scope>
    <source>
        <strain evidence="2 3">ATCC 200175</strain>
    </source>
</reference>
<dbReference type="EMBL" id="KN819337">
    <property type="protein sequence ID" value="KIJ15268.1"/>
    <property type="molecule type" value="Genomic_DNA"/>
</dbReference>